<dbReference type="EMBL" id="CAUM01000072">
    <property type="protein sequence ID" value="CCV05645.1"/>
    <property type="molecule type" value="Genomic_DNA"/>
</dbReference>
<dbReference type="AlphaFoldDB" id="M5EN87"/>
<organism evidence="1 2">
    <name type="scientific">Mesorhizobium metallidurans STM 2683</name>
    <dbReference type="NCBI Taxonomy" id="1297569"/>
    <lineage>
        <taxon>Bacteria</taxon>
        <taxon>Pseudomonadati</taxon>
        <taxon>Pseudomonadota</taxon>
        <taxon>Alphaproteobacteria</taxon>
        <taxon>Hyphomicrobiales</taxon>
        <taxon>Phyllobacteriaceae</taxon>
        <taxon>Mesorhizobium</taxon>
    </lineage>
</organism>
<evidence type="ECO:0000313" key="2">
    <source>
        <dbReference type="Proteomes" id="UP000012062"/>
    </source>
</evidence>
<gene>
    <name evidence="1" type="ORF">MESS2_1630002</name>
</gene>
<sequence length="122" mass="13411">MKGNPTVFKKVFEIEIGTIDAEDLPTFRADLSLLQFVQVLPPCETWRTCPSTTSTNSPKLDLFLSEMRDGGGRMPKLRAARSVGPADQSDFDASLYSKADLLSLKRSVRQHSHFILVIGAGA</sequence>
<proteinExistence type="predicted"/>
<name>M5EN87_9HYPH</name>
<evidence type="ECO:0000313" key="1">
    <source>
        <dbReference type="EMBL" id="CCV05645.1"/>
    </source>
</evidence>
<comment type="caution">
    <text evidence="1">The sequence shown here is derived from an EMBL/GenBank/DDBJ whole genome shotgun (WGS) entry which is preliminary data.</text>
</comment>
<protein>
    <submittedName>
        <fullName evidence="1">Uncharacterized protein</fullName>
    </submittedName>
</protein>
<accession>M5EN87</accession>
<dbReference type="Proteomes" id="UP000012062">
    <property type="component" value="Unassembled WGS sequence"/>
</dbReference>
<reference evidence="1 2" key="1">
    <citation type="submission" date="2013-02" db="EMBL/GenBank/DDBJ databases">
        <authorList>
            <person name="Genoscope - CEA"/>
        </authorList>
    </citation>
    <scope>NUCLEOTIDE SEQUENCE [LARGE SCALE GENOMIC DNA]</scope>
    <source>
        <strain evidence="1 2">STM 2683</strain>
    </source>
</reference>
<keyword evidence="2" id="KW-1185">Reference proteome</keyword>